<accession>A0AAE1DYN1</accession>
<dbReference type="EMBL" id="JAWDGP010001827">
    <property type="protein sequence ID" value="KAK3787876.1"/>
    <property type="molecule type" value="Genomic_DNA"/>
</dbReference>
<feature type="region of interest" description="Disordered" evidence="1">
    <location>
        <begin position="89"/>
        <end position="109"/>
    </location>
</feature>
<proteinExistence type="predicted"/>
<sequence length="109" mass="12294">MLIKVIAYQSVNSIESPEEAPKACLQATSWFEEFSWVFLRFVTVPKQDLKTQLADYVYGEPLQPPSQGPSRVKAHGHKTFLATLEDGAQSPDKFDLSTKKTRPKDFAAY</sequence>
<evidence type="ECO:0000256" key="1">
    <source>
        <dbReference type="SAM" id="MobiDB-lite"/>
    </source>
</evidence>
<name>A0AAE1DYN1_9GAST</name>
<evidence type="ECO:0000313" key="3">
    <source>
        <dbReference type="Proteomes" id="UP001283361"/>
    </source>
</evidence>
<protein>
    <submittedName>
        <fullName evidence="2">Uncharacterized protein</fullName>
    </submittedName>
</protein>
<comment type="caution">
    <text evidence="2">The sequence shown here is derived from an EMBL/GenBank/DDBJ whole genome shotgun (WGS) entry which is preliminary data.</text>
</comment>
<keyword evidence="3" id="KW-1185">Reference proteome</keyword>
<gene>
    <name evidence="2" type="ORF">RRG08_022169</name>
</gene>
<dbReference type="AlphaFoldDB" id="A0AAE1DYN1"/>
<evidence type="ECO:0000313" key="2">
    <source>
        <dbReference type="EMBL" id="KAK3787876.1"/>
    </source>
</evidence>
<organism evidence="2 3">
    <name type="scientific">Elysia crispata</name>
    <name type="common">lettuce slug</name>
    <dbReference type="NCBI Taxonomy" id="231223"/>
    <lineage>
        <taxon>Eukaryota</taxon>
        <taxon>Metazoa</taxon>
        <taxon>Spiralia</taxon>
        <taxon>Lophotrochozoa</taxon>
        <taxon>Mollusca</taxon>
        <taxon>Gastropoda</taxon>
        <taxon>Heterobranchia</taxon>
        <taxon>Euthyneura</taxon>
        <taxon>Panpulmonata</taxon>
        <taxon>Sacoglossa</taxon>
        <taxon>Placobranchoidea</taxon>
        <taxon>Plakobranchidae</taxon>
        <taxon>Elysia</taxon>
    </lineage>
</organism>
<reference evidence="2" key="1">
    <citation type="journal article" date="2023" name="G3 (Bethesda)">
        <title>A reference genome for the long-term kleptoplast-retaining sea slug Elysia crispata morphotype clarki.</title>
        <authorList>
            <person name="Eastman K.E."/>
            <person name="Pendleton A.L."/>
            <person name="Shaikh M.A."/>
            <person name="Suttiyut T."/>
            <person name="Ogas R."/>
            <person name="Tomko P."/>
            <person name="Gavelis G."/>
            <person name="Widhalm J.R."/>
            <person name="Wisecaver J.H."/>
        </authorList>
    </citation>
    <scope>NUCLEOTIDE SEQUENCE</scope>
    <source>
        <strain evidence="2">ECLA1</strain>
    </source>
</reference>
<dbReference type="Proteomes" id="UP001283361">
    <property type="component" value="Unassembled WGS sequence"/>
</dbReference>